<accession>A0A9D4ZU25</accession>
<proteinExistence type="inferred from homology"/>
<comment type="subcellular location">
    <subcellularLocation>
        <location evidence="1">Mitochondrion outer membrane</location>
        <topology evidence="1">Multi-pass membrane protein</topology>
    </subcellularLocation>
</comment>
<dbReference type="GO" id="GO:0005741">
    <property type="term" value="C:mitochondrial outer membrane"/>
    <property type="evidence" value="ECO:0007669"/>
    <property type="project" value="UniProtKB-SubCell"/>
</dbReference>
<dbReference type="InterPro" id="IPR037930">
    <property type="entry name" value="Tom40"/>
</dbReference>
<comment type="caution">
    <text evidence="10">The sequence shown here is derived from an EMBL/GenBank/DDBJ whole genome shotgun (WGS) entry which is preliminary data.</text>
</comment>
<dbReference type="AlphaFoldDB" id="A0A9D4ZU25"/>
<dbReference type="Gene3D" id="2.40.160.10">
    <property type="entry name" value="Porin"/>
    <property type="match status" value="1"/>
</dbReference>
<evidence type="ECO:0000256" key="4">
    <source>
        <dbReference type="ARBA" id="ARBA00022452"/>
    </source>
</evidence>
<evidence type="ECO:0000256" key="6">
    <source>
        <dbReference type="ARBA" id="ARBA00022787"/>
    </source>
</evidence>
<evidence type="ECO:0000313" key="10">
    <source>
        <dbReference type="EMBL" id="KAI5382655.1"/>
    </source>
</evidence>
<evidence type="ECO:0000256" key="1">
    <source>
        <dbReference type="ARBA" id="ARBA00004374"/>
    </source>
</evidence>
<sequence>MLSGIVNIWLPKYIKLLVFIQVATGQIASTGMALLSYVQKVSDKCRLRGKVDSNGVCAAFLEERLNMGLNFILSAELDHKKKDYKFGFGLTVGE</sequence>
<dbReference type="Proteomes" id="UP001058974">
    <property type="component" value="Chromosome 7"/>
</dbReference>
<keyword evidence="5" id="KW-0812">Transmembrane</keyword>
<dbReference type="InterPro" id="IPR027246">
    <property type="entry name" value="Porin_Euk/Tom40"/>
</dbReference>
<dbReference type="GO" id="GO:0030150">
    <property type="term" value="P:protein import into mitochondrial matrix"/>
    <property type="evidence" value="ECO:0007669"/>
    <property type="project" value="InterPro"/>
</dbReference>
<dbReference type="GO" id="GO:0008320">
    <property type="term" value="F:protein transmembrane transporter activity"/>
    <property type="evidence" value="ECO:0007669"/>
    <property type="project" value="InterPro"/>
</dbReference>
<evidence type="ECO:0000256" key="2">
    <source>
        <dbReference type="ARBA" id="ARBA00010510"/>
    </source>
</evidence>
<evidence type="ECO:0000256" key="5">
    <source>
        <dbReference type="ARBA" id="ARBA00022692"/>
    </source>
</evidence>
<evidence type="ECO:0000256" key="9">
    <source>
        <dbReference type="ARBA" id="ARBA00023136"/>
    </source>
</evidence>
<reference evidence="10 11" key="1">
    <citation type="journal article" date="2022" name="Nat. Genet.">
        <title>Improved pea reference genome and pan-genome highlight genomic features and evolutionary characteristics.</title>
        <authorList>
            <person name="Yang T."/>
            <person name="Liu R."/>
            <person name="Luo Y."/>
            <person name="Hu S."/>
            <person name="Wang D."/>
            <person name="Wang C."/>
            <person name="Pandey M.K."/>
            <person name="Ge S."/>
            <person name="Xu Q."/>
            <person name="Li N."/>
            <person name="Li G."/>
            <person name="Huang Y."/>
            <person name="Saxena R.K."/>
            <person name="Ji Y."/>
            <person name="Li M."/>
            <person name="Yan X."/>
            <person name="He Y."/>
            <person name="Liu Y."/>
            <person name="Wang X."/>
            <person name="Xiang C."/>
            <person name="Varshney R.K."/>
            <person name="Ding H."/>
            <person name="Gao S."/>
            <person name="Zong X."/>
        </authorList>
    </citation>
    <scope>NUCLEOTIDE SEQUENCE [LARGE SCALE GENOMIC DNA]</scope>
    <source>
        <strain evidence="10 11">cv. Zhongwan 6</strain>
    </source>
</reference>
<dbReference type="PANTHER" id="PTHR10802">
    <property type="entry name" value="MITOCHONDRIAL IMPORT RECEPTOR SUBUNIT TOM40"/>
    <property type="match status" value="1"/>
</dbReference>
<keyword evidence="11" id="KW-1185">Reference proteome</keyword>
<keyword evidence="4" id="KW-1134">Transmembrane beta strand</keyword>
<name>A0A9D4ZU25_PEA</name>
<keyword evidence="6" id="KW-1000">Mitochondrion outer membrane</keyword>
<protein>
    <submittedName>
        <fullName evidence="10">Uncharacterized protein</fullName>
    </submittedName>
</protein>
<evidence type="ECO:0000256" key="8">
    <source>
        <dbReference type="ARBA" id="ARBA00023128"/>
    </source>
</evidence>
<dbReference type="Gramene" id="Psat07G0018200-T1">
    <property type="protein sequence ID" value="KAI5382655.1"/>
    <property type="gene ID" value="KIW84_070182"/>
</dbReference>
<keyword evidence="7" id="KW-0653">Protein transport</keyword>
<dbReference type="InterPro" id="IPR023614">
    <property type="entry name" value="Porin_dom_sf"/>
</dbReference>
<dbReference type="EMBL" id="JAMSHJ010000007">
    <property type="protein sequence ID" value="KAI5382655.1"/>
    <property type="molecule type" value="Genomic_DNA"/>
</dbReference>
<keyword evidence="3" id="KW-0813">Transport</keyword>
<evidence type="ECO:0000256" key="7">
    <source>
        <dbReference type="ARBA" id="ARBA00022927"/>
    </source>
</evidence>
<organism evidence="10 11">
    <name type="scientific">Pisum sativum</name>
    <name type="common">Garden pea</name>
    <name type="synonym">Lathyrus oleraceus</name>
    <dbReference type="NCBI Taxonomy" id="3888"/>
    <lineage>
        <taxon>Eukaryota</taxon>
        <taxon>Viridiplantae</taxon>
        <taxon>Streptophyta</taxon>
        <taxon>Embryophyta</taxon>
        <taxon>Tracheophyta</taxon>
        <taxon>Spermatophyta</taxon>
        <taxon>Magnoliopsida</taxon>
        <taxon>eudicotyledons</taxon>
        <taxon>Gunneridae</taxon>
        <taxon>Pentapetalae</taxon>
        <taxon>rosids</taxon>
        <taxon>fabids</taxon>
        <taxon>Fabales</taxon>
        <taxon>Fabaceae</taxon>
        <taxon>Papilionoideae</taxon>
        <taxon>50 kb inversion clade</taxon>
        <taxon>NPAAA clade</taxon>
        <taxon>Hologalegina</taxon>
        <taxon>IRL clade</taxon>
        <taxon>Fabeae</taxon>
        <taxon>Lathyrus</taxon>
    </lineage>
</organism>
<keyword evidence="9" id="KW-0472">Membrane</keyword>
<dbReference type="Pfam" id="PF01459">
    <property type="entry name" value="Porin_3"/>
    <property type="match status" value="1"/>
</dbReference>
<gene>
    <name evidence="10" type="ORF">KIW84_070182</name>
</gene>
<comment type="similarity">
    <text evidence="2">Belongs to the Tom40 family.</text>
</comment>
<keyword evidence="8" id="KW-0496">Mitochondrion</keyword>
<evidence type="ECO:0000313" key="11">
    <source>
        <dbReference type="Proteomes" id="UP001058974"/>
    </source>
</evidence>
<evidence type="ECO:0000256" key="3">
    <source>
        <dbReference type="ARBA" id="ARBA00022448"/>
    </source>
</evidence>